<evidence type="ECO:0000313" key="1">
    <source>
        <dbReference type="Proteomes" id="UP001652625"/>
    </source>
</evidence>
<dbReference type="InterPro" id="IPR000225">
    <property type="entry name" value="Armadillo"/>
</dbReference>
<proteinExistence type="predicted"/>
<dbReference type="RefSeq" id="XP_065656998.1">
    <property type="nucleotide sequence ID" value="XM_065800926.1"/>
</dbReference>
<dbReference type="InterPro" id="IPR011989">
    <property type="entry name" value="ARM-like"/>
</dbReference>
<dbReference type="PANTHER" id="PTHR16356">
    <property type="entry name" value="TRANSMEMBRANE AND COILED-COIL DOMAIN-CONTAINING PROTEIN 6 TMCO6"/>
    <property type="match status" value="1"/>
</dbReference>
<keyword evidence="1" id="KW-1185">Reference proteome</keyword>
<dbReference type="Proteomes" id="UP001652625">
    <property type="component" value="Chromosome 07"/>
</dbReference>
<accession>A0ABM4C600</accession>
<dbReference type="GeneID" id="101240017"/>
<reference evidence="2" key="1">
    <citation type="submission" date="2025-08" db="UniProtKB">
        <authorList>
            <consortium name="RefSeq"/>
        </authorList>
    </citation>
    <scope>IDENTIFICATION</scope>
</reference>
<dbReference type="Gene3D" id="1.25.10.10">
    <property type="entry name" value="Leucine-rich Repeat Variant"/>
    <property type="match status" value="1"/>
</dbReference>
<gene>
    <name evidence="2" type="primary">LOC101240017</name>
</gene>
<sequence>MTEENLKSNYKQHSCNLSLLKDRNREFCNEIRKVSRNQVLSRKRFPKKEDDPHQGELSDFNIEKVKEVTKLIKRPSSNTQSQLHYLRLAFSYSQDFVDAFLDIDNSVYTLVGYLTGNDSTLQLEASWCITNMSANDHKKMLFVVKSTAPYLITYLESGSELLINQSAWALGNMAADDAECRVLLKEQGVVKPLVDLVKKKNYSGALQASLFALCNMARSPELVISELFDSAIPNTLIEILNNLTTDLNIIGELAWLLSYMTMDENHCLVFVEKGILPCLVHWLCKVRPHQQEYLFAVTPLLRDLGNIIGIKSISNLSSIFTLENGSLLETLNNFLFSNKRHLIKECLWVLANIFACNFDLKNYIESVKLLIPNISRHLLSAYEIKKEAAICMCNIISYDKEVGALAATKETIQHFIDFLTVPSNELKFIALHFFELLIKQGGEGEKIFSALDGPSYLEGLECSESDKVRNKAIFLLETFYENENEDPSLDHV</sequence>
<protein>
    <submittedName>
        <fullName evidence="2">Importin subunit alpha-6</fullName>
    </submittedName>
</protein>
<dbReference type="SUPFAM" id="SSF48371">
    <property type="entry name" value="ARM repeat"/>
    <property type="match status" value="1"/>
</dbReference>
<evidence type="ECO:0000313" key="2">
    <source>
        <dbReference type="RefSeq" id="XP_065656998.1"/>
    </source>
</evidence>
<name>A0ABM4C600_HYDVU</name>
<dbReference type="InterPro" id="IPR016024">
    <property type="entry name" value="ARM-type_fold"/>
</dbReference>
<organism evidence="1 2">
    <name type="scientific">Hydra vulgaris</name>
    <name type="common">Hydra</name>
    <name type="synonym">Hydra attenuata</name>
    <dbReference type="NCBI Taxonomy" id="6087"/>
    <lineage>
        <taxon>Eukaryota</taxon>
        <taxon>Metazoa</taxon>
        <taxon>Cnidaria</taxon>
        <taxon>Hydrozoa</taxon>
        <taxon>Hydroidolina</taxon>
        <taxon>Anthoathecata</taxon>
        <taxon>Aplanulata</taxon>
        <taxon>Hydridae</taxon>
        <taxon>Hydra</taxon>
    </lineage>
</organism>
<dbReference type="SMART" id="SM00185">
    <property type="entry name" value="ARM"/>
    <property type="match status" value="6"/>
</dbReference>
<dbReference type="PANTHER" id="PTHR16356:SF1">
    <property type="entry name" value="TRANSMEMBRANE AND COILED-COIL DOMAIN-CONTAINING PROTEIN 6"/>
    <property type="match status" value="1"/>
</dbReference>